<keyword evidence="5" id="KW-1185">Reference proteome</keyword>
<sequence length="317" mass="35238">MFSSSRLSFLIIICLCGIITASAQPSAIGNPKVDKKLTALLQELIKGHEGDVGIYVRNLKTNKIVEINADTLFPTASMIKVPIQCGLFDKISKGELKYNAILTYKDSLHYDDGIVGSLKDGAKIPLSEVVMLMETVSDNTGSLWCQALAGGGKSINEWLDKNGFTATRVNSRTPGREANRTRYGWGQTSPREMAELIAMIRAGKAISPDASDRMYRNLTRQYWDGEGLSQLPPEIKTACKNGAVNRSRSEAVLVHAPHGEYVYCVITKNNKDESWTSNNAGYVLLRKVAKALWNYYEPKHPWQAPANFEKWYQEAVE</sequence>
<dbReference type="InterPro" id="IPR012338">
    <property type="entry name" value="Beta-lactam/transpept-like"/>
</dbReference>
<dbReference type="Proteomes" id="UP000541352">
    <property type="component" value="Unassembled WGS sequence"/>
</dbReference>
<reference evidence="4 5" key="1">
    <citation type="submission" date="2020-08" db="EMBL/GenBank/DDBJ databases">
        <title>Genomic Encyclopedia of Type Strains, Phase IV (KMG-IV): sequencing the most valuable type-strain genomes for metagenomic binning, comparative biology and taxonomic classification.</title>
        <authorList>
            <person name="Goeker M."/>
        </authorList>
    </citation>
    <scope>NUCLEOTIDE SEQUENCE [LARGE SCALE GENOMIC DNA]</scope>
    <source>
        <strain evidence="4 5">DSM 17976</strain>
    </source>
</reference>
<dbReference type="SUPFAM" id="SSF56601">
    <property type="entry name" value="beta-lactamase/transpeptidase-like"/>
    <property type="match status" value="1"/>
</dbReference>
<evidence type="ECO:0000256" key="1">
    <source>
        <dbReference type="ARBA" id="ARBA00001526"/>
    </source>
</evidence>
<evidence type="ECO:0000259" key="3">
    <source>
        <dbReference type="Pfam" id="PF13354"/>
    </source>
</evidence>
<dbReference type="PANTHER" id="PTHR35333">
    <property type="entry name" value="BETA-LACTAMASE"/>
    <property type="match status" value="1"/>
</dbReference>
<dbReference type="Pfam" id="PF13354">
    <property type="entry name" value="Beta-lactamase2"/>
    <property type="match status" value="1"/>
</dbReference>
<protein>
    <submittedName>
        <fullName evidence="4">Beta-lactamase class A</fullName>
        <ecNumber evidence="4">3.5.2.6</ecNumber>
    </submittedName>
</protein>
<dbReference type="EMBL" id="JACIBY010000007">
    <property type="protein sequence ID" value="MBB3839517.1"/>
    <property type="molecule type" value="Genomic_DNA"/>
</dbReference>
<dbReference type="GO" id="GO:0046677">
    <property type="term" value="P:response to antibiotic"/>
    <property type="evidence" value="ECO:0007669"/>
    <property type="project" value="InterPro"/>
</dbReference>
<keyword evidence="2" id="KW-0732">Signal</keyword>
<name>A0A7W5ZPW0_9BACT</name>
<evidence type="ECO:0000313" key="5">
    <source>
        <dbReference type="Proteomes" id="UP000541352"/>
    </source>
</evidence>
<comment type="caution">
    <text evidence="4">The sequence shown here is derived from an EMBL/GenBank/DDBJ whole genome shotgun (WGS) entry which is preliminary data.</text>
</comment>
<keyword evidence="4" id="KW-0378">Hydrolase</keyword>
<accession>A0A7W5ZPW0</accession>
<organism evidence="4 5">
    <name type="scientific">Runella defluvii</name>
    <dbReference type="NCBI Taxonomy" id="370973"/>
    <lineage>
        <taxon>Bacteria</taxon>
        <taxon>Pseudomonadati</taxon>
        <taxon>Bacteroidota</taxon>
        <taxon>Cytophagia</taxon>
        <taxon>Cytophagales</taxon>
        <taxon>Spirosomataceae</taxon>
        <taxon>Runella</taxon>
    </lineage>
</organism>
<comment type="catalytic activity">
    <reaction evidence="1">
        <text>a beta-lactam + H2O = a substituted beta-amino acid</text>
        <dbReference type="Rhea" id="RHEA:20401"/>
        <dbReference type="ChEBI" id="CHEBI:15377"/>
        <dbReference type="ChEBI" id="CHEBI:35627"/>
        <dbReference type="ChEBI" id="CHEBI:140347"/>
        <dbReference type="EC" id="3.5.2.6"/>
    </reaction>
</comment>
<dbReference type="EC" id="3.5.2.6" evidence="4"/>
<feature type="chain" id="PRO_5031121735" evidence="2">
    <location>
        <begin position="24"/>
        <end position="317"/>
    </location>
</feature>
<dbReference type="InterPro" id="IPR045155">
    <property type="entry name" value="Beta-lactam_cat"/>
</dbReference>
<proteinExistence type="predicted"/>
<dbReference type="GO" id="GO:0008800">
    <property type="term" value="F:beta-lactamase activity"/>
    <property type="evidence" value="ECO:0007669"/>
    <property type="project" value="UniProtKB-EC"/>
</dbReference>
<dbReference type="RefSeq" id="WP_183975874.1">
    <property type="nucleotide sequence ID" value="NZ_JACIBY010000007.1"/>
</dbReference>
<dbReference type="Gene3D" id="3.40.710.10">
    <property type="entry name" value="DD-peptidase/beta-lactamase superfamily"/>
    <property type="match status" value="1"/>
</dbReference>
<evidence type="ECO:0000256" key="2">
    <source>
        <dbReference type="SAM" id="SignalP"/>
    </source>
</evidence>
<feature type="signal peptide" evidence="2">
    <location>
        <begin position="1"/>
        <end position="23"/>
    </location>
</feature>
<dbReference type="GO" id="GO:0030655">
    <property type="term" value="P:beta-lactam antibiotic catabolic process"/>
    <property type="evidence" value="ECO:0007669"/>
    <property type="project" value="InterPro"/>
</dbReference>
<dbReference type="InterPro" id="IPR000871">
    <property type="entry name" value="Beta-lactam_class-A"/>
</dbReference>
<feature type="domain" description="Beta-lactamase class A catalytic" evidence="3">
    <location>
        <begin position="53"/>
        <end position="267"/>
    </location>
</feature>
<dbReference type="PANTHER" id="PTHR35333:SF4">
    <property type="entry name" value="SLR0121 PROTEIN"/>
    <property type="match status" value="1"/>
</dbReference>
<gene>
    <name evidence="4" type="ORF">FHS57_003526</name>
</gene>
<evidence type="ECO:0000313" key="4">
    <source>
        <dbReference type="EMBL" id="MBB3839517.1"/>
    </source>
</evidence>
<dbReference type="AlphaFoldDB" id="A0A7W5ZPW0"/>